<evidence type="ECO:0000313" key="17">
    <source>
        <dbReference type="Proteomes" id="UP001516400"/>
    </source>
</evidence>
<dbReference type="GO" id="GO:0005737">
    <property type="term" value="C:cytoplasm"/>
    <property type="evidence" value="ECO:0007669"/>
    <property type="project" value="UniProtKB-SubCell"/>
</dbReference>
<comment type="catalytic activity">
    <reaction evidence="12">
        <text>L-proline + NADP(+) = (S)-1-pyrroline-5-carboxylate + NADPH + 2 H(+)</text>
        <dbReference type="Rhea" id="RHEA:14109"/>
        <dbReference type="ChEBI" id="CHEBI:15378"/>
        <dbReference type="ChEBI" id="CHEBI:17388"/>
        <dbReference type="ChEBI" id="CHEBI:57783"/>
        <dbReference type="ChEBI" id="CHEBI:58349"/>
        <dbReference type="ChEBI" id="CHEBI:60039"/>
        <dbReference type="EC" id="1.5.1.2"/>
    </reaction>
</comment>
<comment type="catalytic activity">
    <reaction evidence="11">
        <text>L-proline + NAD(+) = (S)-1-pyrroline-5-carboxylate + NADH + 2 H(+)</text>
        <dbReference type="Rhea" id="RHEA:14105"/>
        <dbReference type="ChEBI" id="CHEBI:15378"/>
        <dbReference type="ChEBI" id="CHEBI:17388"/>
        <dbReference type="ChEBI" id="CHEBI:57540"/>
        <dbReference type="ChEBI" id="CHEBI:57945"/>
        <dbReference type="ChEBI" id="CHEBI:60039"/>
        <dbReference type="EC" id="1.5.1.2"/>
    </reaction>
</comment>
<dbReference type="Proteomes" id="UP001516400">
    <property type="component" value="Unassembled WGS sequence"/>
</dbReference>
<keyword evidence="8" id="KW-0641">Proline biosynthesis</keyword>
<comment type="similarity">
    <text evidence="3">Belongs to the pyrroline-5-carboxylate reductase family.</text>
</comment>
<dbReference type="HAMAP" id="MF_01925">
    <property type="entry name" value="P5C_reductase"/>
    <property type="match status" value="1"/>
</dbReference>
<feature type="domain" description="Pyrroline-5-carboxylate reductase catalytic N-terminal" evidence="14">
    <location>
        <begin position="11"/>
        <end position="108"/>
    </location>
</feature>
<dbReference type="Gene3D" id="1.10.3730.10">
    <property type="entry name" value="ProC C-terminal domain-like"/>
    <property type="match status" value="1"/>
</dbReference>
<dbReference type="SUPFAM" id="SSF48179">
    <property type="entry name" value="6-phosphogluconate dehydrogenase C-terminal domain-like"/>
    <property type="match status" value="1"/>
</dbReference>
<proteinExistence type="inferred from homology"/>
<keyword evidence="6" id="KW-0963">Cytoplasm</keyword>
<keyword evidence="7" id="KW-0028">Amino-acid biosynthesis</keyword>
<organism evidence="16 17">
    <name type="scientific">Cryptolaemus montrouzieri</name>
    <dbReference type="NCBI Taxonomy" id="559131"/>
    <lineage>
        <taxon>Eukaryota</taxon>
        <taxon>Metazoa</taxon>
        <taxon>Ecdysozoa</taxon>
        <taxon>Arthropoda</taxon>
        <taxon>Hexapoda</taxon>
        <taxon>Insecta</taxon>
        <taxon>Pterygota</taxon>
        <taxon>Neoptera</taxon>
        <taxon>Endopterygota</taxon>
        <taxon>Coleoptera</taxon>
        <taxon>Polyphaga</taxon>
        <taxon>Cucujiformia</taxon>
        <taxon>Coccinelloidea</taxon>
        <taxon>Coccinellidae</taxon>
        <taxon>Scymninae</taxon>
        <taxon>Scymnini</taxon>
        <taxon>Cryptolaemus</taxon>
    </lineage>
</organism>
<evidence type="ECO:0000259" key="14">
    <source>
        <dbReference type="Pfam" id="PF03807"/>
    </source>
</evidence>
<feature type="binding site" evidence="13">
    <location>
        <position position="63"/>
    </location>
    <ligand>
        <name>NADPH</name>
        <dbReference type="ChEBI" id="CHEBI:57783"/>
    </ligand>
</feature>
<name>A0ABD2P694_9CUCU</name>
<dbReference type="Gene3D" id="3.40.50.720">
    <property type="entry name" value="NAD(P)-binding Rossmann-like Domain"/>
    <property type="match status" value="1"/>
</dbReference>
<evidence type="ECO:0000256" key="12">
    <source>
        <dbReference type="ARBA" id="ARBA00052690"/>
    </source>
</evidence>
<feature type="domain" description="Pyrroline-5-carboxylate reductase dimerisation" evidence="15">
    <location>
        <begin position="171"/>
        <end position="275"/>
    </location>
</feature>
<keyword evidence="17" id="KW-1185">Reference proteome</keyword>
<evidence type="ECO:0000256" key="3">
    <source>
        <dbReference type="ARBA" id="ARBA00005525"/>
    </source>
</evidence>
<comment type="subcellular location">
    <subcellularLocation>
        <location evidence="1">Cytoplasm</location>
    </subcellularLocation>
</comment>
<dbReference type="EC" id="1.5.1.2" evidence="4"/>
<evidence type="ECO:0000259" key="15">
    <source>
        <dbReference type="Pfam" id="PF14748"/>
    </source>
</evidence>
<evidence type="ECO:0000256" key="7">
    <source>
        <dbReference type="ARBA" id="ARBA00022605"/>
    </source>
</evidence>
<protein>
    <recommendedName>
        <fullName evidence="5">Pyrroline-5-carboxylate reductase</fullName>
        <ecNumber evidence="4">1.5.1.2</ecNumber>
    </recommendedName>
</protein>
<evidence type="ECO:0000256" key="1">
    <source>
        <dbReference type="ARBA" id="ARBA00004496"/>
    </source>
</evidence>
<evidence type="ECO:0000256" key="5">
    <source>
        <dbReference type="ARBA" id="ARBA00021413"/>
    </source>
</evidence>
<dbReference type="FunFam" id="3.40.50.720:FF:000190">
    <property type="entry name" value="Pyrroline-5-carboxylate reductase"/>
    <property type="match status" value="1"/>
</dbReference>
<dbReference type="AlphaFoldDB" id="A0ABD2P694"/>
<reference evidence="16 17" key="1">
    <citation type="journal article" date="2021" name="BMC Biol.">
        <title>Horizontally acquired antibacterial genes associated with adaptive radiation of ladybird beetles.</title>
        <authorList>
            <person name="Li H.S."/>
            <person name="Tang X.F."/>
            <person name="Huang Y.H."/>
            <person name="Xu Z.Y."/>
            <person name="Chen M.L."/>
            <person name="Du X.Y."/>
            <person name="Qiu B.Y."/>
            <person name="Chen P.T."/>
            <person name="Zhang W."/>
            <person name="Slipinski A."/>
            <person name="Escalona H.E."/>
            <person name="Waterhouse R.M."/>
            <person name="Zwick A."/>
            <person name="Pang H."/>
        </authorList>
    </citation>
    <scope>NUCLEOTIDE SEQUENCE [LARGE SCALE GENOMIC DNA]</scope>
    <source>
        <strain evidence="16">SYSU2018</strain>
    </source>
</reference>
<dbReference type="FunFam" id="1.10.3730.10:FF:000001">
    <property type="entry name" value="Pyrroline-5-carboxylate reductase"/>
    <property type="match status" value="1"/>
</dbReference>
<dbReference type="PANTHER" id="PTHR11645">
    <property type="entry name" value="PYRROLINE-5-CARBOXYLATE REDUCTASE"/>
    <property type="match status" value="1"/>
</dbReference>
<evidence type="ECO:0000256" key="10">
    <source>
        <dbReference type="ARBA" id="ARBA00023002"/>
    </source>
</evidence>
<dbReference type="GO" id="GO:0004735">
    <property type="term" value="F:pyrroline-5-carboxylate reductase activity"/>
    <property type="evidence" value="ECO:0007669"/>
    <property type="project" value="UniProtKB-EC"/>
</dbReference>
<dbReference type="InterPro" id="IPR029036">
    <property type="entry name" value="P5CR_dimer"/>
</dbReference>
<dbReference type="InterPro" id="IPR036291">
    <property type="entry name" value="NAD(P)-bd_dom_sf"/>
</dbReference>
<dbReference type="InterPro" id="IPR008927">
    <property type="entry name" value="6-PGluconate_DH-like_C_sf"/>
</dbReference>
<evidence type="ECO:0000256" key="9">
    <source>
        <dbReference type="ARBA" id="ARBA00022857"/>
    </source>
</evidence>
<dbReference type="NCBIfam" id="TIGR00112">
    <property type="entry name" value="proC"/>
    <property type="match status" value="1"/>
</dbReference>
<sequence>MTEGITKIFEKIGFIGGGNMARAIFDGIVDAGLVETKQIYVSGPRLENLEFFKQKGASIITSNGAVVDYCDVIFICVKPQILHEVVRQIIDQSKEQWDKKIFVSVLAGTSILKIENLFMKPIKLVRVMPNTAVLVRKGCCSFSANAHVTDEEVLLIKTLLESSGLCLEVPEGQIDAIGALSGSGPAFMYLIIESLADGGVKMGIPRAMAIKLAAQTMLGAATMVLQSGKHSAQLKDEVCSAGGTTITGIHALEKGGVRTAIIDAVEAATKRSIELTKLP</sequence>
<comment type="pathway">
    <text evidence="2">Amino-acid biosynthesis; L-proline biosynthesis; L-proline from L-glutamate 5-semialdehyde: step 1/1.</text>
</comment>
<dbReference type="InterPro" id="IPR028939">
    <property type="entry name" value="P5C_Rdtase_cat_N"/>
</dbReference>
<dbReference type="GO" id="GO:0008652">
    <property type="term" value="P:amino acid biosynthetic process"/>
    <property type="evidence" value="ECO:0007669"/>
    <property type="project" value="UniProtKB-KW"/>
</dbReference>
<comment type="caution">
    <text evidence="16">The sequence shown here is derived from an EMBL/GenBank/DDBJ whole genome shotgun (WGS) entry which is preliminary data.</text>
</comment>
<evidence type="ECO:0000256" key="13">
    <source>
        <dbReference type="PIRSR" id="PIRSR000193-1"/>
    </source>
</evidence>
<keyword evidence="10" id="KW-0560">Oxidoreductase</keyword>
<accession>A0ABD2P694</accession>
<keyword evidence="9 13" id="KW-0521">NADP</keyword>
<evidence type="ECO:0000256" key="8">
    <source>
        <dbReference type="ARBA" id="ARBA00022650"/>
    </source>
</evidence>
<dbReference type="EMBL" id="JABFTP020000185">
    <property type="protein sequence ID" value="KAL3286549.1"/>
    <property type="molecule type" value="Genomic_DNA"/>
</dbReference>
<feature type="binding site" evidence="13">
    <location>
        <begin position="15"/>
        <end position="20"/>
    </location>
    <ligand>
        <name>NADP(+)</name>
        <dbReference type="ChEBI" id="CHEBI:58349"/>
    </ligand>
</feature>
<evidence type="ECO:0000313" key="16">
    <source>
        <dbReference type="EMBL" id="KAL3286549.1"/>
    </source>
</evidence>
<dbReference type="PANTHER" id="PTHR11645:SF69">
    <property type="entry name" value="PYRROLINE-5-CARBOXYLATE REDUCTASE"/>
    <property type="match status" value="1"/>
</dbReference>
<evidence type="ECO:0000256" key="2">
    <source>
        <dbReference type="ARBA" id="ARBA00005205"/>
    </source>
</evidence>
<evidence type="ECO:0000256" key="4">
    <source>
        <dbReference type="ARBA" id="ARBA00012855"/>
    </source>
</evidence>
<dbReference type="SUPFAM" id="SSF51735">
    <property type="entry name" value="NAD(P)-binding Rossmann-fold domains"/>
    <property type="match status" value="1"/>
</dbReference>
<dbReference type="PIRSF" id="PIRSF000193">
    <property type="entry name" value="Pyrrol-5-carb_rd"/>
    <property type="match status" value="1"/>
</dbReference>
<evidence type="ECO:0000256" key="11">
    <source>
        <dbReference type="ARBA" id="ARBA00050547"/>
    </source>
</evidence>
<evidence type="ECO:0000256" key="6">
    <source>
        <dbReference type="ARBA" id="ARBA00022490"/>
    </source>
</evidence>
<dbReference type="Pfam" id="PF03807">
    <property type="entry name" value="F420_oxidored"/>
    <property type="match status" value="1"/>
</dbReference>
<gene>
    <name evidence="16" type="ORF">HHI36_001053</name>
</gene>
<dbReference type="Pfam" id="PF14748">
    <property type="entry name" value="P5CR_dimer"/>
    <property type="match status" value="1"/>
</dbReference>
<dbReference type="InterPro" id="IPR000304">
    <property type="entry name" value="Pyrroline-COOH_reductase"/>
</dbReference>